<protein>
    <submittedName>
        <fullName evidence="1">Uncharacterized protein</fullName>
    </submittedName>
</protein>
<accession>E9HMG4</accession>
<reference evidence="1 2" key="1">
    <citation type="journal article" date="2011" name="Science">
        <title>The ecoresponsive genome of Daphnia pulex.</title>
        <authorList>
            <person name="Colbourne J.K."/>
            <person name="Pfrender M.E."/>
            <person name="Gilbert D."/>
            <person name="Thomas W.K."/>
            <person name="Tucker A."/>
            <person name="Oakley T.H."/>
            <person name="Tokishita S."/>
            <person name="Aerts A."/>
            <person name="Arnold G.J."/>
            <person name="Basu M.K."/>
            <person name="Bauer D.J."/>
            <person name="Caceres C.E."/>
            <person name="Carmel L."/>
            <person name="Casola C."/>
            <person name="Choi J.H."/>
            <person name="Detter J.C."/>
            <person name="Dong Q."/>
            <person name="Dusheyko S."/>
            <person name="Eads B.D."/>
            <person name="Frohlich T."/>
            <person name="Geiler-Samerotte K.A."/>
            <person name="Gerlach D."/>
            <person name="Hatcher P."/>
            <person name="Jogdeo S."/>
            <person name="Krijgsveld J."/>
            <person name="Kriventseva E.V."/>
            <person name="Kultz D."/>
            <person name="Laforsch C."/>
            <person name="Lindquist E."/>
            <person name="Lopez J."/>
            <person name="Manak J.R."/>
            <person name="Muller J."/>
            <person name="Pangilinan J."/>
            <person name="Patwardhan R.P."/>
            <person name="Pitluck S."/>
            <person name="Pritham E.J."/>
            <person name="Rechtsteiner A."/>
            <person name="Rho M."/>
            <person name="Rogozin I.B."/>
            <person name="Sakarya O."/>
            <person name="Salamov A."/>
            <person name="Schaack S."/>
            <person name="Shapiro H."/>
            <person name="Shiga Y."/>
            <person name="Skalitzky C."/>
            <person name="Smith Z."/>
            <person name="Souvorov A."/>
            <person name="Sung W."/>
            <person name="Tang Z."/>
            <person name="Tsuchiya D."/>
            <person name="Tu H."/>
            <person name="Vos H."/>
            <person name="Wang M."/>
            <person name="Wolf Y.I."/>
            <person name="Yamagata H."/>
            <person name="Yamada T."/>
            <person name="Ye Y."/>
            <person name="Shaw J.R."/>
            <person name="Andrews J."/>
            <person name="Crease T.J."/>
            <person name="Tang H."/>
            <person name="Lucas S.M."/>
            <person name="Robertson H.M."/>
            <person name="Bork P."/>
            <person name="Koonin E.V."/>
            <person name="Zdobnov E.M."/>
            <person name="Grigoriev I.V."/>
            <person name="Lynch M."/>
            <person name="Boore J.L."/>
        </authorList>
    </citation>
    <scope>NUCLEOTIDE SEQUENCE [LARGE SCALE GENOMIC DNA]</scope>
</reference>
<sequence length="82" mass="9283">MPSSSTKNQENGLVFFPWPKNENIIDKWLHEFAVHWHMNQPKDVPRVSQMVTPSTTIARSASNTTTTQHSVSPLDQLLGINI</sequence>
<dbReference type="HOGENOM" id="CLU_2560588_0_0_1"/>
<name>E9HMG4_DAPPU</name>
<evidence type="ECO:0000313" key="2">
    <source>
        <dbReference type="Proteomes" id="UP000000305"/>
    </source>
</evidence>
<dbReference type="AlphaFoldDB" id="E9HMG4"/>
<keyword evidence="2" id="KW-1185">Reference proteome</keyword>
<dbReference type="EMBL" id="GL732686">
    <property type="protein sequence ID" value="EFX67077.1"/>
    <property type="molecule type" value="Genomic_DNA"/>
</dbReference>
<dbReference type="Proteomes" id="UP000000305">
    <property type="component" value="Unassembled WGS sequence"/>
</dbReference>
<dbReference type="InParanoid" id="E9HMG4"/>
<dbReference type="KEGG" id="dpx:DAPPUDRAFT_262147"/>
<organism evidence="1 2">
    <name type="scientific">Daphnia pulex</name>
    <name type="common">Water flea</name>
    <dbReference type="NCBI Taxonomy" id="6669"/>
    <lineage>
        <taxon>Eukaryota</taxon>
        <taxon>Metazoa</taxon>
        <taxon>Ecdysozoa</taxon>
        <taxon>Arthropoda</taxon>
        <taxon>Crustacea</taxon>
        <taxon>Branchiopoda</taxon>
        <taxon>Diplostraca</taxon>
        <taxon>Cladocera</taxon>
        <taxon>Anomopoda</taxon>
        <taxon>Daphniidae</taxon>
        <taxon>Daphnia</taxon>
    </lineage>
</organism>
<proteinExistence type="predicted"/>
<evidence type="ECO:0000313" key="1">
    <source>
        <dbReference type="EMBL" id="EFX67077.1"/>
    </source>
</evidence>
<gene>
    <name evidence="1" type="ORF">DAPPUDRAFT_262147</name>
</gene>